<evidence type="ECO:0000313" key="2">
    <source>
        <dbReference type="Proteomes" id="UP000019484"/>
    </source>
</evidence>
<sequence length="468" mass="53520">MVDTRCANPELQLDVDQMILDYTLCHAIKAQFDLLTQDVEQIQHTAASESMHLLSIFDSFFRLFKLNHPSYSPSPEFNFNLEFLEFLVLLASRSPVVRSCLSDNMHGDLHRDTLAHLGDRRSWLIARESTARRLGKQPAFSNSNSNSISTSGSIDYLGLDVAREVEAQIYDAWDYTRDYDRSVFDELGSSALCQHNLKPCPPTDDLPLLFNLVPRFMQISARLVTAFDFDVPEVWMDIAGQIMLQAGVESLQLRCEHTGVGRGELDREGTETGTGSAACYLPRLEDCFAWGNLHLDLNNMSEADASLVDADWDLYNDLFRQPADPTRETPEWTQHRLHWLSEFSMAADASQPSQMCRLERLAQKYPLAEFQATLVQYLRWGWELTCDDDVWGKPVLVQIEEGHLKSLGVNGAEFDEFMIRVGLKKDVNPVNVERRRQALERNAIARYGEREIDACRRKYEKRRSLGRV</sequence>
<dbReference type="GeneID" id="19155710"/>
<dbReference type="RefSeq" id="XP_007719911.1">
    <property type="nucleotide sequence ID" value="XM_007721721.1"/>
</dbReference>
<evidence type="ECO:0000313" key="1">
    <source>
        <dbReference type="EMBL" id="EXJ95682.1"/>
    </source>
</evidence>
<comment type="caution">
    <text evidence="1">The sequence shown here is derived from an EMBL/GenBank/DDBJ whole genome shotgun (WGS) entry which is preliminary data.</text>
</comment>
<proteinExistence type="predicted"/>
<reference evidence="1 2" key="1">
    <citation type="submission" date="2013-03" db="EMBL/GenBank/DDBJ databases">
        <title>The Genome Sequence of Capronia coronata CBS 617.96.</title>
        <authorList>
            <consortium name="The Broad Institute Genomics Platform"/>
            <person name="Cuomo C."/>
            <person name="de Hoog S."/>
            <person name="Gorbushina A."/>
            <person name="Walker B."/>
            <person name="Young S.K."/>
            <person name="Zeng Q."/>
            <person name="Gargeya S."/>
            <person name="Fitzgerald M."/>
            <person name="Haas B."/>
            <person name="Abouelleil A."/>
            <person name="Allen A.W."/>
            <person name="Alvarado L."/>
            <person name="Arachchi H.M."/>
            <person name="Berlin A.M."/>
            <person name="Chapman S.B."/>
            <person name="Gainer-Dewar J."/>
            <person name="Goldberg J."/>
            <person name="Griggs A."/>
            <person name="Gujja S."/>
            <person name="Hansen M."/>
            <person name="Howarth C."/>
            <person name="Imamovic A."/>
            <person name="Ireland A."/>
            <person name="Larimer J."/>
            <person name="McCowan C."/>
            <person name="Murphy C."/>
            <person name="Pearson M."/>
            <person name="Poon T.W."/>
            <person name="Priest M."/>
            <person name="Roberts A."/>
            <person name="Saif S."/>
            <person name="Shea T."/>
            <person name="Sisk P."/>
            <person name="Sykes S."/>
            <person name="Wortman J."/>
            <person name="Nusbaum C."/>
            <person name="Birren B."/>
        </authorList>
    </citation>
    <scope>NUCLEOTIDE SEQUENCE [LARGE SCALE GENOMIC DNA]</scope>
    <source>
        <strain evidence="1 2">CBS 617.96</strain>
    </source>
</reference>
<dbReference type="HOGENOM" id="CLU_618245_0_0_1"/>
<dbReference type="AlphaFoldDB" id="W9YRZ9"/>
<dbReference type="Proteomes" id="UP000019484">
    <property type="component" value="Unassembled WGS sequence"/>
</dbReference>
<dbReference type="EMBL" id="AMWN01000001">
    <property type="protein sequence ID" value="EXJ95682.1"/>
    <property type="molecule type" value="Genomic_DNA"/>
</dbReference>
<dbReference type="eggNOG" id="ENOG502SFV6">
    <property type="taxonomic scope" value="Eukaryota"/>
</dbReference>
<name>W9YRZ9_9EURO</name>
<dbReference type="OrthoDB" id="4149149at2759"/>
<organism evidence="1 2">
    <name type="scientific">Capronia coronata CBS 617.96</name>
    <dbReference type="NCBI Taxonomy" id="1182541"/>
    <lineage>
        <taxon>Eukaryota</taxon>
        <taxon>Fungi</taxon>
        <taxon>Dikarya</taxon>
        <taxon>Ascomycota</taxon>
        <taxon>Pezizomycotina</taxon>
        <taxon>Eurotiomycetes</taxon>
        <taxon>Chaetothyriomycetidae</taxon>
        <taxon>Chaetothyriales</taxon>
        <taxon>Herpotrichiellaceae</taxon>
        <taxon>Capronia</taxon>
    </lineage>
</organism>
<protein>
    <submittedName>
        <fullName evidence="1">Uncharacterized protein</fullName>
    </submittedName>
</protein>
<keyword evidence="2" id="KW-1185">Reference proteome</keyword>
<accession>W9YRZ9</accession>
<gene>
    <name evidence="1" type="ORF">A1O1_00805</name>
</gene>